<dbReference type="EMBL" id="FQWX01000036">
    <property type="protein sequence ID" value="SHH32537.1"/>
    <property type="molecule type" value="Genomic_DNA"/>
</dbReference>
<proteinExistence type="predicted"/>
<keyword evidence="3" id="KW-0560">Oxidoreductase</keyword>
<comment type="pathway">
    <text evidence="1">Cofactor biosynthesis; adenosylcobalamin biosynthesis.</text>
</comment>
<evidence type="ECO:0000313" key="5">
    <source>
        <dbReference type="Proteomes" id="UP000243255"/>
    </source>
</evidence>
<keyword evidence="5" id="KW-1185">Reference proteome</keyword>
<reference evidence="5" key="1">
    <citation type="submission" date="2016-11" db="EMBL/GenBank/DDBJ databases">
        <authorList>
            <person name="Varghese N."/>
            <person name="Submissions S."/>
        </authorList>
    </citation>
    <scope>NUCLEOTIDE SEQUENCE [LARGE SCALE GENOMIC DNA]</scope>
    <source>
        <strain evidence="5">DSM 2635</strain>
    </source>
</reference>
<keyword evidence="2" id="KW-0169">Cobalamin biosynthesis</keyword>
<dbReference type="InterPro" id="IPR003723">
    <property type="entry name" value="Precorrin-6x_reduct"/>
</dbReference>
<dbReference type="PROSITE" id="PS51014">
    <property type="entry name" value="COBK_CBIJ"/>
    <property type="match status" value="1"/>
</dbReference>
<evidence type="ECO:0000256" key="2">
    <source>
        <dbReference type="ARBA" id="ARBA00022573"/>
    </source>
</evidence>
<name>A0A1M5S1T1_9FIRM</name>
<accession>A0A1M5S1T1</accession>
<dbReference type="UniPathway" id="UPA00148"/>
<organism evidence="4 5">
    <name type="scientific">Asaccharospora irregularis DSM 2635</name>
    <dbReference type="NCBI Taxonomy" id="1121321"/>
    <lineage>
        <taxon>Bacteria</taxon>
        <taxon>Bacillati</taxon>
        <taxon>Bacillota</taxon>
        <taxon>Clostridia</taxon>
        <taxon>Peptostreptococcales</taxon>
        <taxon>Peptostreptococcaceae</taxon>
        <taxon>Asaccharospora</taxon>
    </lineage>
</organism>
<dbReference type="PANTHER" id="PTHR36925:SF1">
    <property type="entry name" value="COBALT-PRECORRIN-6A REDUCTASE"/>
    <property type="match status" value="1"/>
</dbReference>
<dbReference type="PANTHER" id="PTHR36925">
    <property type="entry name" value="COBALT-PRECORRIN-6A REDUCTASE"/>
    <property type="match status" value="1"/>
</dbReference>
<dbReference type="OrthoDB" id="9780707at2"/>
<evidence type="ECO:0000256" key="1">
    <source>
        <dbReference type="ARBA" id="ARBA00004953"/>
    </source>
</evidence>
<dbReference type="GO" id="GO:0016994">
    <property type="term" value="F:precorrin-6A reductase activity"/>
    <property type="evidence" value="ECO:0007669"/>
    <property type="project" value="InterPro"/>
</dbReference>
<dbReference type="NCBIfam" id="TIGR00715">
    <property type="entry name" value="precor6x_red"/>
    <property type="match status" value="1"/>
</dbReference>
<dbReference type="Proteomes" id="UP000243255">
    <property type="component" value="Unassembled WGS sequence"/>
</dbReference>
<dbReference type="GO" id="GO:0009236">
    <property type="term" value="P:cobalamin biosynthetic process"/>
    <property type="evidence" value="ECO:0007669"/>
    <property type="project" value="UniProtKB-UniPathway"/>
</dbReference>
<dbReference type="RefSeq" id="WP_073127234.1">
    <property type="nucleotide sequence ID" value="NZ_BAABCH010000004.1"/>
</dbReference>
<evidence type="ECO:0000313" key="4">
    <source>
        <dbReference type="EMBL" id="SHH32537.1"/>
    </source>
</evidence>
<dbReference type="Pfam" id="PF02571">
    <property type="entry name" value="CbiJ"/>
    <property type="match status" value="1"/>
</dbReference>
<dbReference type="STRING" id="1121321.SAMN04488530_13620"/>
<evidence type="ECO:0000256" key="3">
    <source>
        <dbReference type="ARBA" id="ARBA00023002"/>
    </source>
</evidence>
<protein>
    <submittedName>
        <fullName evidence="4">Cobalt-precorrin 6A reductase</fullName>
    </submittedName>
</protein>
<dbReference type="AlphaFoldDB" id="A0A1M5S1T1"/>
<sequence length="249" mass="27520">MILVLGGTSDSLAICDKLNKYPNLSYIVSVTTEYGKTITKKHTTDVLLGKLGQEDMINLIKTKSISIIIDATHPYAVEVSKNAISSAKLTGIKYIRYERKSLIEGISYENKFIVNSIDEACEIANNKGKNIFIGTGSKNLDVYVDKIKNKNLVARVLPTSEVLLICEKLGLNADNIIAMKGPFSVSMNKETYEHYNIDLVITKESGAQGGFLEKVSACEQLNIPIVIIAREKLNYPKVITDLDELESLI</sequence>
<gene>
    <name evidence="4" type="ORF">SAMN04488530_13620</name>
</gene>